<proteinExistence type="predicted"/>
<gene>
    <name evidence="2" type="ORF">H3Z74_10590</name>
</gene>
<dbReference type="RefSeq" id="WP_187763822.1">
    <property type="nucleotide sequence ID" value="NZ_CP061038.1"/>
</dbReference>
<evidence type="ECO:0000313" key="2">
    <source>
        <dbReference type="EMBL" id="QNQ11535.1"/>
    </source>
</evidence>
<name>A0A7H0LPD2_9SPHN</name>
<dbReference type="EMBL" id="CP061038">
    <property type="protein sequence ID" value="QNQ11535.1"/>
    <property type="molecule type" value="Genomic_DNA"/>
</dbReference>
<feature type="signal peptide" evidence="1">
    <location>
        <begin position="1"/>
        <end position="19"/>
    </location>
</feature>
<protein>
    <submittedName>
        <fullName evidence="2">Uncharacterized protein</fullName>
    </submittedName>
</protein>
<evidence type="ECO:0000256" key="1">
    <source>
        <dbReference type="SAM" id="SignalP"/>
    </source>
</evidence>
<sequence length="136" mass="14806">MIRFPIAFMLLALPAALVAQDKPAEDASKPLKRIRNVQLNQGERCPPAADDEIVVCGTLDEPYRIPKQFRESKPDAANQSWVNRAATIDEVGRVAGGLPNTCSPVGTGGQTGCVTKMLREYTAEKVEKKRLESSVP</sequence>
<accession>A0A7H0LPD2</accession>
<keyword evidence="1" id="KW-0732">Signal</keyword>
<dbReference type="KEGG" id="spap:H3Z74_10590"/>
<reference evidence="2 3" key="1">
    <citation type="submission" date="2020-09" db="EMBL/GenBank/DDBJ databases">
        <title>Sphingomonas sp., a new species isolated from pork steak.</title>
        <authorList>
            <person name="Heidler von Heilborn D."/>
        </authorList>
    </citation>
    <scope>NUCLEOTIDE SEQUENCE [LARGE SCALE GENOMIC DNA]</scope>
    <source>
        <strain evidence="3">S8-3T</strain>
    </source>
</reference>
<evidence type="ECO:0000313" key="3">
    <source>
        <dbReference type="Proteomes" id="UP000516148"/>
    </source>
</evidence>
<dbReference type="AlphaFoldDB" id="A0A7H0LPD2"/>
<organism evidence="2 3">
    <name type="scientific">Sphingomonas alpina</name>
    <dbReference type="NCBI Taxonomy" id="653931"/>
    <lineage>
        <taxon>Bacteria</taxon>
        <taxon>Pseudomonadati</taxon>
        <taxon>Pseudomonadota</taxon>
        <taxon>Alphaproteobacteria</taxon>
        <taxon>Sphingomonadales</taxon>
        <taxon>Sphingomonadaceae</taxon>
        <taxon>Sphingomonas</taxon>
    </lineage>
</organism>
<dbReference type="Proteomes" id="UP000516148">
    <property type="component" value="Chromosome"/>
</dbReference>
<keyword evidence="3" id="KW-1185">Reference proteome</keyword>
<feature type="chain" id="PRO_5028911838" evidence="1">
    <location>
        <begin position="20"/>
        <end position="136"/>
    </location>
</feature>